<keyword evidence="1" id="KW-0175">Coiled coil</keyword>
<proteinExistence type="predicted"/>
<evidence type="ECO:0000256" key="2">
    <source>
        <dbReference type="SAM" id="MobiDB-lite"/>
    </source>
</evidence>
<dbReference type="Proteomes" id="UP001652740">
    <property type="component" value="Unplaced"/>
</dbReference>
<reference evidence="5" key="1">
    <citation type="submission" date="2025-08" db="UniProtKB">
        <authorList>
            <consortium name="RefSeq"/>
        </authorList>
    </citation>
    <scope>IDENTIFICATION</scope>
    <source>
        <tissue evidence="5">Whole larvae</tissue>
    </source>
</reference>
<protein>
    <submittedName>
        <fullName evidence="5">Uncharacterized protein LOC113520021</fullName>
    </submittedName>
</protein>
<dbReference type="InParanoid" id="A0A6J1X4T6"/>
<dbReference type="InterPro" id="IPR057251">
    <property type="entry name" value="FP_C"/>
</dbReference>
<evidence type="ECO:0000259" key="3">
    <source>
        <dbReference type="Pfam" id="PF25298"/>
    </source>
</evidence>
<keyword evidence="4" id="KW-1185">Reference proteome</keyword>
<sequence>MPLKRTPPPSPAPHTGITQLELNVSTTVAPDRPSCDAGIALRLPHSEQLHGSSSEPNLNEMKTTNATRKRKHSLYDDEMLNSFITEMRQMFKDFRDEQDRRNERLCAVVEDLRISVDFLAHKYDLLKSKMDKLETDHNADMRYVKTLEDKIETLERNNRSTCLEIRNIPTSPTETKNSLLETFIKTSGVLSIPVQPSEIKDIFRIKTKQQASKTIIVDLTSSILKEKNIAMYRKYNKGSSKLTTETLHLSGPVSPIYISENLSSKMKKLFYLAREFAKTNDYKYCWVSHGKIFLRKSDNGSLIPVTDDTVLEKINISK</sequence>
<dbReference type="KEGG" id="gmw:113520021"/>
<dbReference type="AlphaFoldDB" id="A0A6J1X4T6"/>
<gene>
    <name evidence="5" type="primary">LOC113520021</name>
</gene>
<feature type="domain" description="FP protein C-terminal" evidence="3">
    <location>
        <begin position="264"/>
        <end position="314"/>
    </location>
</feature>
<feature type="region of interest" description="Disordered" evidence="2">
    <location>
        <begin position="47"/>
        <end position="68"/>
    </location>
</feature>
<dbReference type="Pfam" id="PF25298">
    <property type="entry name" value="Baculo_FP_2nd"/>
    <property type="match status" value="1"/>
</dbReference>
<name>A0A6J1X4T6_GALME</name>
<evidence type="ECO:0000313" key="5">
    <source>
        <dbReference type="RefSeq" id="XP_026761083.2"/>
    </source>
</evidence>
<feature type="compositionally biased region" description="Polar residues" evidence="2">
    <location>
        <begin position="49"/>
        <end position="66"/>
    </location>
</feature>
<evidence type="ECO:0000256" key="1">
    <source>
        <dbReference type="SAM" id="Coils"/>
    </source>
</evidence>
<dbReference type="RefSeq" id="XP_026761083.2">
    <property type="nucleotide sequence ID" value="XM_026905282.3"/>
</dbReference>
<feature type="coiled-coil region" evidence="1">
    <location>
        <begin position="116"/>
        <end position="164"/>
    </location>
</feature>
<dbReference type="GeneID" id="113520021"/>
<organism evidence="4 5">
    <name type="scientific">Galleria mellonella</name>
    <name type="common">Greater wax moth</name>
    <dbReference type="NCBI Taxonomy" id="7137"/>
    <lineage>
        <taxon>Eukaryota</taxon>
        <taxon>Metazoa</taxon>
        <taxon>Ecdysozoa</taxon>
        <taxon>Arthropoda</taxon>
        <taxon>Hexapoda</taxon>
        <taxon>Insecta</taxon>
        <taxon>Pterygota</taxon>
        <taxon>Neoptera</taxon>
        <taxon>Endopterygota</taxon>
        <taxon>Lepidoptera</taxon>
        <taxon>Glossata</taxon>
        <taxon>Ditrysia</taxon>
        <taxon>Pyraloidea</taxon>
        <taxon>Pyralidae</taxon>
        <taxon>Galleriinae</taxon>
        <taxon>Galleria</taxon>
    </lineage>
</organism>
<accession>A0A6J1X4T6</accession>
<evidence type="ECO:0000313" key="4">
    <source>
        <dbReference type="Proteomes" id="UP001652740"/>
    </source>
</evidence>